<evidence type="ECO:0000256" key="6">
    <source>
        <dbReference type="ARBA" id="ARBA00022670"/>
    </source>
</evidence>
<dbReference type="Gene3D" id="3.40.50.200">
    <property type="entry name" value="Peptidase S8/S53 domain"/>
    <property type="match status" value="1"/>
</dbReference>
<dbReference type="SUPFAM" id="SSF52743">
    <property type="entry name" value="Subtilisin-like"/>
    <property type="match status" value="1"/>
</dbReference>
<keyword evidence="9 12" id="KW-0720">Serine protease</keyword>
<accession>A0A1S2Y039</accession>
<dbReference type="OrthoDB" id="206201at2759"/>
<keyword evidence="10" id="KW-0325">Glycoprotein</keyword>
<evidence type="ECO:0000256" key="11">
    <source>
        <dbReference type="PIRSR" id="PIRSR615500-1"/>
    </source>
</evidence>
<dbReference type="GO" id="GO:0048731">
    <property type="term" value="P:system development"/>
    <property type="evidence" value="ECO:0007669"/>
    <property type="project" value="UniProtKB-ARBA"/>
</dbReference>
<dbReference type="Gene3D" id="3.50.30.30">
    <property type="match status" value="1"/>
</dbReference>
<evidence type="ECO:0000256" key="13">
    <source>
        <dbReference type="SAM" id="SignalP"/>
    </source>
</evidence>
<dbReference type="Pfam" id="PF00082">
    <property type="entry name" value="Peptidase_S8"/>
    <property type="match status" value="1"/>
</dbReference>
<feature type="domain" description="Peptidase S8/S53" evidence="14">
    <location>
        <begin position="155"/>
        <end position="613"/>
    </location>
</feature>
<dbReference type="eggNOG" id="ENOG502R0K0">
    <property type="taxonomic scope" value="Eukaryota"/>
</dbReference>
<dbReference type="STRING" id="3827.A0A1S2Y039"/>
<evidence type="ECO:0000256" key="8">
    <source>
        <dbReference type="ARBA" id="ARBA00022801"/>
    </source>
</evidence>
<evidence type="ECO:0000256" key="10">
    <source>
        <dbReference type="ARBA" id="ARBA00023180"/>
    </source>
</evidence>
<evidence type="ECO:0000313" key="19">
    <source>
        <dbReference type="RefSeq" id="XP_004496643.1"/>
    </source>
</evidence>
<dbReference type="InterPro" id="IPR010259">
    <property type="entry name" value="S8pro/Inhibitor_I9"/>
</dbReference>
<dbReference type="SUPFAM" id="SSF54897">
    <property type="entry name" value="Protease propeptides/inhibitors"/>
    <property type="match status" value="1"/>
</dbReference>
<dbReference type="FunFam" id="3.40.50.200:FF:000006">
    <property type="entry name" value="Subtilisin-like protease SBT1.5"/>
    <property type="match status" value="1"/>
</dbReference>
<comment type="function">
    <text evidence="1">Required for arbuscular mycorrhiza (AM) development during AM symbiosis with AM fungi (e.g. Glomeromycota intraradices).</text>
</comment>
<feature type="active site" description="Charge relay system" evidence="11 12">
    <location>
        <position position="163"/>
    </location>
</feature>
<dbReference type="CDD" id="cd04852">
    <property type="entry name" value="Peptidases_S8_3"/>
    <property type="match status" value="1"/>
</dbReference>
<dbReference type="InterPro" id="IPR041469">
    <property type="entry name" value="Subtilisin-like_FN3"/>
</dbReference>
<evidence type="ECO:0000259" key="16">
    <source>
        <dbReference type="Pfam" id="PF05922"/>
    </source>
</evidence>
<reference evidence="19" key="2">
    <citation type="submission" date="2025-08" db="UniProtKB">
        <authorList>
            <consortium name="RefSeq"/>
        </authorList>
    </citation>
    <scope>IDENTIFICATION</scope>
    <source>
        <tissue evidence="19">Etiolated seedlings</tissue>
    </source>
</reference>
<feature type="domain" description="Inhibitor I9" evidence="16">
    <location>
        <begin position="38"/>
        <end position="124"/>
    </location>
</feature>
<evidence type="ECO:0000313" key="18">
    <source>
        <dbReference type="Proteomes" id="UP000087171"/>
    </source>
</evidence>
<dbReference type="PRINTS" id="PR00723">
    <property type="entry name" value="SUBTILISIN"/>
</dbReference>
<dbReference type="InterPro" id="IPR037045">
    <property type="entry name" value="S8pro/Inhibitor_I9_sf"/>
</dbReference>
<dbReference type="GO" id="GO:0048046">
    <property type="term" value="C:apoplast"/>
    <property type="evidence" value="ECO:0007669"/>
    <property type="project" value="UniProtKB-SubCell"/>
</dbReference>
<evidence type="ECO:0000256" key="2">
    <source>
        <dbReference type="ARBA" id="ARBA00004271"/>
    </source>
</evidence>
<keyword evidence="6 12" id="KW-0645">Protease</keyword>
<reference evidence="18" key="1">
    <citation type="journal article" date="2013" name="Nat. Biotechnol.">
        <title>Draft genome sequence of chickpea (Cicer arietinum) provides a resource for trait improvement.</title>
        <authorList>
            <person name="Varshney R.K."/>
            <person name="Song C."/>
            <person name="Saxena R.K."/>
            <person name="Azam S."/>
            <person name="Yu S."/>
            <person name="Sharpe A.G."/>
            <person name="Cannon S."/>
            <person name="Baek J."/>
            <person name="Rosen B.D."/>
            <person name="Tar'an B."/>
            <person name="Millan T."/>
            <person name="Zhang X."/>
            <person name="Ramsay L.D."/>
            <person name="Iwata A."/>
            <person name="Wang Y."/>
            <person name="Nelson W."/>
            <person name="Farmer A.D."/>
            <person name="Gaur P.M."/>
            <person name="Soderlund C."/>
            <person name="Penmetsa R.V."/>
            <person name="Xu C."/>
            <person name="Bharti A.K."/>
            <person name="He W."/>
            <person name="Winter P."/>
            <person name="Zhao S."/>
            <person name="Hane J.K."/>
            <person name="Carrasquilla-Garcia N."/>
            <person name="Condie J.A."/>
            <person name="Upadhyaya H.D."/>
            <person name="Luo M.C."/>
            <person name="Thudi M."/>
            <person name="Gowda C.L."/>
            <person name="Singh N.P."/>
            <person name="Lichtenzveig J."/>
            <person name="Gali K.K."/>
            <person name="Rubio J."/>
            <person name="Nadarajan N."/>
            <person name="Dolezel J."/>
            <person name="Bansal K.C."/>
            <person name="Xu X."/>
            <person name="Edwards D."/>
            <person name="Zhang G."/>
            <person name="Kahl G."/>
            <person name="Gil J."/>
            <person name="Singh K.B."/>
            <person name="Datta S.K."/>
            <person name="Jackson S.A."/>
            <person name="Wang J."/>
            <person name="Cook D.R."/>
        </authorList>
    </citation>
    <scope>NUCLEOTIDE SEQUENCE [LARGE SCALE GENOMIC DNA]</scope>
    <source>
        <strain evidence="18">cv. CDC Frontier</strain>
    </source>
</reference>
<dbReference type="KEGG" id="cam:101493089"/>
<evidence type="ECO:0000256" key="12">
    <source>
        <dbReference type="PROSITE-ProRule" id="PRU01240"/>
    </source>
</evidence>
<dbReference type="GO" id="GO:0006508">
    <property type="term" value="P:proteolysis"/>
    <property type="evidence" value="ECO:0007669"/>
    <property type="project" value="UniProtKB-KW"/>
</dbReference>
<evidence type="ECO:0000256" key="7">
    <source>
        <dbReference type="ARBA" id="ARBA00022729"/>
    </source>
</evidence>
<keyword evidence="7 13" id="KW-0732">Signal</keyword>
<dbReference type="CDD" id="cd02120">
    <property type="entry name" value="PA_subtilisin_like"/>
    <property type="match status" value="1"/>
</dbReference>
<dbReference type="GO" id="GO:0009609">
    <property type="term" value="P:response to symbiotic bacterium"/>
    <property type="evidence" value="ECO:0007669"/>
    <property type="project" value="UniProtKB-ARBA"/>
</dbReference>
<feature type="domain" description="Subtilisin-like protease fibronectin type-III" evidence="17">
    <location>
        <begin position="681"/>
        <end position="779"/>
    </location>
</feature>
<dbReference type="FunFam" id="3.30.70.80:FF:000003">
    <property type="entry name" value="Subtilisin-like protease SBT1.9"/>
    <property type="match status" value="1"/>
</dbReference>
<dbReference type="Pfam" id="PF02225">
    <property type="entry name" value="PA"/>
    <property type="match status" value="1"/>
</dbReference>
<evidence type="ECO:0000256" key="5">
    <source>
        <dbReference type="ARBA" id="ARBA00022525"/>
    </source>
</evidence>
<dbReference type="InterPro" id="IPR000209">
    <property type="entry name" value="Peptidase_S8/S53_dom"/>
</dbReference>
<dbReference type="PANTHER" id="PTHR10795">
    <property type="entry name" value="PROPROTEIN CONVERTASE SUBTILISIN/KEXIN"/>
    <property type="match status" value="1"/>
</dbReference>
<sequence>MAMHLIITPMEKMSCILTFCFLLSFIVVSSNAEFVKKTYIIQMDKSAKPNIFSNHKEWYSSKVKSVMSISLEAERDNNNEERIIYNYNTAFHGMAAKLSQKEANKLEDEDGVVAIFPDTKYQLHTTRSPSFLGLEPIIQSNNNNSLSQNLVDNDQNVIVGVLDTGIWPESESFNDTGMKPVPSHWKGACETGKGFEKHHCNNKIIGARIFYQGYEAAYGRINEQADYKSPRDQDGHGTHTAATVAGSPVHGANLLGYAYGKARGMAPNARIAAYKVCWSGGCFGSDILSALDRAVADGVNVLSISLGGKFSSYYLDNLSVASFGAMEKGVFVSCSAGNAGPNPASLTNASPWITTVGASTIDRDFPADVSLGNGRKITGTSLYKGKTMLSVKKQYPLVYMGGNSTSPDPRSLCLKGTLNRQTVAGKIVICDSGIISGLQKGQEVKDAGGVGMILTNTAANGDEIVADCHLLPAIAIGEKEGKEIKQYVLTNKNATATLAFLDTRLGFKPSPIVAAFSSRGPNYLTPEILKPDIVAPGVNILAAWSGVTGPSSLPTDQRRVKFNILSGTSMSSPHVSGIAAMIKSKHPEWSPAAIKSAIMTTAYVLDNTIQPIKDSSSDEPSTPYAHGAGHINPIKALEPGLIYDIEPQDYFEFLCTQRTELRGFAIYSNRVCRNTLESAGDLNYPAISIVFPNKTLTSEMTIRRTVTNVGPDVSKYQVIVTPFKGSVVKVEPDTLNFTRKYEKLSYKVTFKATSRQSNPEFGGLVWKDGEHEVRSPIVIA</sequence>
<evidence type="ECO:0000259" key="14">
    <source>
        <dbReference type="Pfam" id="PF00082"/>
    </source>
</evidence>
<name>A0A1S2Y039_CICAR</name>
<keyword evidence="5" id="KW-0964">Secreted</keyword>
<dbReference type="InterPro" id="IPR036852">
    <property type="entry name" value="Peptidase_S8/S53_dom_sf"/>
</dbReference>
<dbReference type="RefSeq" id="XP_004496643.1">
    <property type="nucleotide sequence ID" value="XM_004496586.3"/>
</dbReference>
<feature type="active site" description="Charge relay system" evidence="11 12">
    <location>
        <position position="569"/>
    </location>
</feature>
<dbReference type="InterPro" id="IPR003137">
    <property type="entry name" value="PA_domain"/>
</dbReference>
<evidence type="ECO:0000259" key="15">
    <source>
        <dbReference type="Pfam" id="PF02225"/>
    </source>
</evidence>
<evidence type="ECO:0000256" key="1">
    <source>
        <dbReference type="ARBA" id="ARBA00002076"/>
    </source>
</evidence>
<evidence type="ECO:0000256" key="9">
    <source>
        <dbReference type="ARBA" id="ARBA00022825"/>
    </source>
</evidence>
<dbReference type="PROSITE" id="PS00138">
    <property type="entry name" value="SUBTILASE_SER"/>
    <property type="match status" value="1"/>
</dbReference>
<feature type="active site" description="Charge relay system" evidence="11 12">
    <location>
        <position position="236"/>
    </location>
</feature>
<dbReference type="InterPro" id="IPR045051">
    <property type="entry name" value="SBT"/>
</dbReference>
<dbReference type="Pfam" id="PF17766">
    <property type="entry name" value="fn3_6"/>
    <property type="match status" value="1"/>
</dbReference>
<evidence type="ECO:0000259" key="17">
    <source>
        <dbReference type="Pfam" id="PF17766"/>
    </source>
</evidence>
<evidence type="ECO:0000256" key="3">
    <source>
        <dbReference type="ARBA" id="ARBA00011073"/>
    </source>
</evidence>
<dbReference type="InterPro" id="IPR015500">
    <property type="entry name" value="Peptidase_S8_subtilisin-rel"/>
</dbReference>
<feature type="signal peptide" evidence="13">
    <location>
        <begin position="1"/>
        <end position="32"/>
    </location>
</feature>
<comment type="similarity">
    <text evidence="3 12">Belongs to the peptidase S8 family.</text>
</comment>
<dbReference type="PaxDb" id="3827-XP_004496643.1"/>
<keyword evidence="18" id="KW-1185">Reference proteome</keyword>
<keyword evidence="4" id="KW-0052">Apoplast</keyword>
<comment type="subcellular location">
    <subcellularLocation>
        <location evidence="2">Secreted</location>
        <location evidence="2">Extracellular space</location>
        <location evidence="2">Apoplast</location>
    </subcellularLocation>
</comment>
<dbReference type="InterPro" id="IPR023828">
    <property type="entry name" value="Peptidase_S8_Ser-AS"/>
</dbReference>
<dbReference type="Gene3D" id="2.60.40.2310">
    <property type="match status" value="1"/>
</dbReference>
<gene>
    <name evidence="19" type="primary">LOC101493089</name>
</gene>
<keyword evidence="8 12" id="KW-0378">Hydrolase</keyword>
<organism evidence="18 19">
    <name type="scientific">Cicer arietinum</name>
    <name type="common">Chickpea</name>
    <name type="synonym">Garbanzo</name>
    <dbReference type="NCBI Taxonomy" id="3827"/>
    <lineage>
        <taxon>Eukaryota</taxon>
        <taxon>Viridiplantae</taxon>
        <taxon>Streptophyta</taxon>
        <taxon>Embryophyta</taxon>
        <taxon>Tracheophyta</taxon>
        <taxon>Spermatophyta</taxon>
        <taxon>Magnoliopsida</taxon>
        <taxon>eudicotyledons</taxon>
        <taxon>Gunneridae</taxon>
        <taxon>Pentapetalae</taxon>
        <taxon>rosids</taxon>
        <taxon>fabids</taxon>
        <taxon>Fabales</taxon>
        <taxon>Fabaceae</taxon>
        <taxon>Papilionoideae</taxon>
        <taxon>50 kb inversion clade</taxon>
        <taxon>NPAAA clade</taxon>
        <taxon>Hologalegina</taxon>
        <taxon>IRL clade</taxon>
        <taxon>Cicereae</taxon>
        <taxon>Cicer</taxon>
    </lineage>
</organism>
<dbReference type="GeneID" id="101493089"/>
<dbReference type="Gene3D" id="3.30.70.80">
    <property type="entry name" value="Peptidase S8 propeptide/proteinase inhibitor I9"/>
    <property type="match status" value="1"/>
</dbReference>
<dbReference type="FunFam" id="3.50.30.30:FF:000005">
    <property type="entry name" value="subtilisin-like protease SBT1.5"/>
    <property type="match status" value="1"/>
</dbReference>
<dbReference type="InterPro" id="IPR034197">
    <property type="entry name" value="Peptidases_S8_3"/>
</dbReference>
<proteinExistence type="inferred from homology"/>
<protein>
    <submittedName>
        <fullName evidence="19">Subtilisin-like protease SBT1.3</fullName>
    </submittedName>
</protein>
<evidence type="ECO:0000256" key="4">
    <source>
        <dbReference type="ARBA" id="ARBA00022523"/>
    </source>
</evidence>
<dbReference type="PROSITE" id="PS51892">
    <property type="entry name" value="SUBTILASE"/>
    <property type="match status" value="1"/>
</dbReference>
<dbReference type="Pfam" id="PF05922">
    <property type="entry name" value="Inhibitor_I9"/>
    <property type="match status" value="1"/>
</dbReference>
<dbReference type="GO" id="GO:0004252">
    <property type="term" value="F:serine-type endopeptidase activity"/>
    <property type="evidence" value="ECO:0007669"/>
    <property type="project" value="UniProtKB-UniRule"/>
</dbReference>
<feature type="chain" id="PRO_5010251662" evidence="13">
    <location>
        <begin position="33"/>
        <end position="780"/>
    </location>
</feature>
<dbReference type="Proteomes" id="UP000087171">
    <property type="component" value="Chromosome Ca4"/>
</dbReference>
<dbReference type="GO" id="GO:0009610">
    <property type="term" value="P:response to symbiotic fungus"/>
    <property type="evidence" value="ECO:0007669"/>
    <property type="project" value="UniProtKB-ARBA"/>
</dbReference>
<dbReference type="AlphaFoldDB" id="A0A1S2Y039"/>
<feature type="domain" description="PA" evidence="15">
    <location>
        <begin position="394"/>
        <end position="484"/>
    </location>
</feature>